<dbReference type="EMBL" id="CP118615">
    <property type="protein sequence ID" value="WDZ82931.1"/>
    <property type="molecule type" value="Genomic_DNA"/>
</dbReference>
<protein>
    <recommendedName>
        <fullName evidence="4">Sap, sulfolipid-1-addressing protein</fullName>
    </recommendedName>
</protein>
<feature type="transmembrane region" description="Helical" evidence="1">
    <location>
        <begin position="149"/>
        <end position="171"/>
    </location>
</feature>
<sequence>MLLALFSAGLIAGGLLSGLVLGVFSGLSAPLPTPWRYAAIVAVAVLGLLRELGLVRVRLPQNARQIPQDVLQRDVRRGAARFGFELGTGVRTYVSSSAPYVLAVAVFLAGQRLSVAVLAGVGFGIGRALTPLARRASGDGDRWDDDLRVRLRAITVTGSTILVVAFVLLAVRHW</sequence>
<keyword evidence="1" id="KW-0812">Transmembrane</keyword>
<keyword evidence="3" id="KW-1185">Reference proteome</keyword>
<evidence type="ECO:0000256" key="1">
    <source>
        <dbReference type="SAM" id="Phobius"/>
    </source>
</evidence>
<evidence type="ECO:0000313" key="3">
    <source>
        <dbReference type="Proteomes" id="UP001219605"/>
    </source>
</evidence>
<feature type="transmembrane region" description="Helical" evidence="1">
    <location>
        <begin position="100"/>
        <end position="129"/>
    </location>
</feature>
<dbReference type="RefSeq" id="WP_275029287.1">
    <property type="nucleotide sequence ID" value="NZ_CP118615.1"/>
</dbReference>
<name>A0ABY7ZKF6_9ACTN</name>
<organism evidence="2 3">
    <name type="scientific">Micromonospora cathayae</name>
    <dbReference type="NCBI Taxonomy" id="3028804"/>
    <lineage>
        <taxon>Bacteria</taxon>
        <taxon>Bacillati</taxon>
        <taxon>Actinomycetota</taxon>
        <taxon>Actinomycetes</taxon>
        <taxon>Micromonosporales</taxon>
        <taxon>Micromonosporaceae</taxon>
        <taxon>Micromonospora</taxon>
    </lineage>
</organism>
<evidence type="ECO:0000313" key="2">
    <source>
        <dbReference type="EMBL" id="WDZ82931.1"/>
    </source>
</evidence>
<keyword evidence="1" id="KW-1133">Transmembrane helix</keyword>
<reference evidence="2 3" key="1">
    <citation type="submission" date="2023-02" db="EMBL/GenBank/DDBJ databases">
        <authorList>
            <person name="Mo P."/>
        </authorList>
    </citation>
    <scope>NUCLEOTIDE SEQUENCE [LARGE SCALE GENOMIC DNA]</scope>
    <source>
        <strain evidence="2 3">HUAS 3</strain>
    </source>
</reference>
<proteinExistence type="predicted"/>
<feature type="transmembrane region" description="Helical" evidence="1">
    <location>
        <begin position="35"/>
        <end position="55"/>
    </location>
</feature>
<dbReference type="Proteomes" id="UP001219605">
    <property type="component" value="Chromosome"/>
</dbReference>
<gene>
    <name evidence="2" type="ORF">PVK37_20940</name>
</gene>
<evidence type="ECO:0008006" key="4">
    <source>
        <dbReference type="Google" id="ProtNLM"/>
    </source>
</evidence>
<accession>A0ABY7ZKF6</accession>
<keyword evidence="1" id="KW-0472">Membrane</keyword>